<sequence length="85" mass="9917">MPLHDRHPQWSGCRIMQSLSSSRHCTHHHKNTKILRVSRSFYVPNDHITDSVSDAQCLHFTTKVKLFQVDPCLLSQQHGVDYSYQ</sequence>
<keyword evidence="2" id="KW-1185">Reference proteome</keyword>
<protein>
    <submittedName>
        <fullName evidence="1">Uncharacterized protein</fullName>
    </submittedName>
</protein>
<evidence type="ECO:0000313" key="2">
    <source>
        <dbReference type="Proteomes" id="UP000735302"/>
    </source>
</evidence>
<dbReference type="AlphaFoldDB" id="A0AAV4BTJ0"/>
<proteinExistence type="predicted"/>
<dbReference type="EMBL" id="BLXT01005528">
    <property type="protein sequence ID" value="GFO23781.1"/>
    <property type="molecule type" value="Genomic_DNA"/>
</dbReference>
<gene>
    <name evidence="1" type="ORF">PoB_005028600</name>
</gene>
<name>A0AAV4BTJ0_9GAST</name>
<evidence type="ECO:0000313" key="1">
    <source>
        <dbReference type="EMBL" id="GFO23781.1"/>
    </source>
</evidence>
<comment type="caution">
    <text evidence="1">The sequence shown here is derived from an EMBL/GenBank/DDBJ whole genome shotgun (WGS) entry which is preliminary data.</text>
</comment>
<organism evidence="1 2">
    <name type="scientific">Plakobranchus ocellatus</name>
    <dbReference type="NCBI Taxonomy" id="259542"/>
    <lineage>
        <taxon>Eukaryota</taxon>
        <taxon>Metazoa</taxon>
        <taxon>Spiralia</taxon>
        <taxon>Lophotrochozoa</taxon>
        <taxon>Mollusca</taxon>
        <taxon>Gastropoda</taxon>
        <taxon>Heterobranchia</taxon>
        <taxon>Euthyneura</taxon>
        <taxon>Panpulmonata</taxon>
        <taxon>Sacoglossa</taxon>
        <taxon>Placobranchoidea</taxon>
        <taxon>Plakobranchidae</taxon>
        <taxon>Plakobranchus</taxon>
    </lineage>
</organism>
<accession>A0AAV4BTJ0</accession>
<dbReference type="Proteomes" id="UP000735302">
    <property type="component" value="Unassembled WGS sequence"/>
</dbReference>
<reference evidence="1 2" key="1">
    <citation type="journal article" date="2021" name="Elife">
        <title>Chloroplast acquisition without the gene transfer in kleptoplastic sea slugs, Plakobranchus ocellatus.</title>
        <authorList>
            <person name="Maeda T."/>
            <person name="Takahashi S."/>
            <person name="Yoshida T."/>
            <person name="Shimamura S."/>
            <person name="Takaki Y."/>
            <person name="Nagai Y."/>
            <person name="Toyoda A."/>
            <person name="Suzuki Y."/>
            <person name="Arimoto A."/>
            <person name="Ishii H."/>
            <person name="Satoh N."/>
            <person name="Nishiyama T."/>
            <person name="Hasebe M."/>
            <person name="Maruyama T."/>
            <person name="Minagawa J."/>
            <person name="Obokata J."/>
            <person name="Shigenobu S."/>
        </authorList>
    </citation>
    <scope>NUCLEOTIDE SEQUENCE [LARGE SCALE GENOMIC DNA]</scope>
</reference>